<keyword evidence="1" id="KW-1133">Transmembrane helix</keyword>
<dbReference type="Proteomes" id="UP000177263">
    <property type="component" value="Unassembled WGS sequence"/>
</dbReference>
<evidence type="ECO:0008006" key="4">
    <source>
        <dbReference type="Google" id="ProtNLM"/>
    </source>
</evidence>
<dbReference type="EMBL" id="MGGM01000023">
    <property type="protein sequence ID" value="OGM28864.1"/>
    <property type="molecule type" value="Genomic_DNA"/>
</dbReference>
<keyword evidence="1" id="KW-0812">Transmembrane</keyword>
<organism evidence="2 3">
    <name type="scientific">Candidatus Woesebacteria bacterium RIFCSPHIGHO2_01_FULL_41_10</name>
    <dbReference type="NCBI Taxonomy" id="1802500"/>
    <lineage>
        <taxon>Bacteria</taxon>
        <taxon>Candidatus Woeseibacteriota</taxon>
    </lineage>
</organism>
<name>A0A1F7YNG5_9BACT</name>
<gene>
    <name evidence="2" type="ORF">A2801_02795</name>
</gene>
<proteinExistence type="predicted"/>
<evidence type="ECO:0000313" key="3">
    <source>
        <dbReference type="Proteomes" id="UP000177263"/>
    </source>
</evidence>
<evidence type="ECO:0000256" key="1">
    <source>
        <dbReference type="SAM" id="Phobius"/>
    </source>
</evidence>
<comment type="caution">
    <text evidence="2">The sequence shown here is derived from an EMBL/GenBank/DDBJ whole genome shotgun (WGS) entry which is preliminary data.</text>
</comment>
<feature type="transmembrane region" description="Helical" evidence="1">
    <location>
        <begin position="17"/>
        <end position="36"/>
    </location>
</feature>
<accession>A0A1F7YNG5</accession>
<evidence type="ECO:0000313" key="2">
    <source>
        <dbReference type="EMBL" id="OGM28864.1"/>
    </source>
</evidence>
<sequence length="307" mass="32464">MKNTQSGQALLTQSGQALLIVLLAMATIATVALSIVSRSITDVSVTTDEEDSLRAFSAAEAGIEEALTSDVFVGSDVVDKTLTSESGGGGDIIAQVNVDIAAFPQNSREYAYPIDLASGDYATVWLVSRDDEQIFACSATNPCYTGNLLRLCWGKSGTSGSTSVTPALETTMIYEDALGVNVRRQAYDPNSSRGNGYQSATVGSCTVAGVTYAFFANLNLASLGLPWSTPGGLKAIQVRMLYNTDQDHPFGIIGQGSSTDFPTQGRRVDSEGVAGASTRRIEAFLLHPEVPPYFNNAVFSNQSITKP</sequence>
<protein>
    <recommendedName>
        <fullName evidence="4">Type 4 fimbrial biogenesis protein PilX N-terminal domain-containing protein</fullName>
    </recommendedName>
</protein>
<keyword evidence="1" id="KW-0472">Membrane</keyword>
<reference evidence="2 3" key="1">
    <citation type="journal article" date="2016" name="Nat. Commun.">
        <title>Thousands of microbial genomes shed light on interconnected biogeochemical processes in an aquifer system.</title>
        <authorList>
            <person name="Anantharaman K."/>
            <person name="Brown C.T."/>
            <person name="Hug L.A."/>
            <person name="Sharon I."/>
            <person name="Castelle C.J."/>
            <person name="Probst A.J."/>
            <person name="Thomas B.C."/>
            <person name="Singh A."/>
            <person name="Wilkins M.J."/>
            <person name="Karaoz U."/>
            <person name="Brodie E.L."/>
            <person name="Williams K.H."/>
            <person name="Hubbard S.S."/>
            <person name="Banfield J.F."/>
        </authorList>
    </citation>
    <scope>NUCLEOTIDE SEQUENCE [LARGE SCALE GENOMIC DNA]</scope>
</reference>
<dbReference type="AlphaFoldDB" id="A0A1F7YNG5"/>
<dbReference type="STRING" id="1802500.A2801_02795"/>